<evidence type="ECO:0000313" key="1">
    <source>
        <dbReference type="EMBL" id="CAI2163958.1"/>
    </source>
</evidence>
<keyword evidence="2" id="KW-1185">Reference proteome</keyword>
<reference evidence="1" key="1">
    <citation type="submission" date="2022-08" db="EMBL/GenBank/DDBJ databases">
        <authorList>
            <person name="Kallberg Y."/>
            <person name="Tangrot J."/>
            <person name="Rosling A."/>
        </authorList>
    </citation>
    <scope>NUCLEOTIDE SEQUENCE</scope>
    <source>
        <strain evidence="1">Wild A</strain>
    </source>
</reference>
<dbReference type="OrthoDB" id="2396195at2759"/>
<protein>
    <submittedName>
        <fullName evidence="1">8923_t:CDS:1</fullName>
    </submittedName>
</protein>
<accession>A0A9W4WU78</accession>
<proteinExistence type="predicted"/>
<sequence>YLELNKDVFSFHLLASGPDCAFSFIDAGGLCGRQILANAISALSTYVNSANGNWAKHAVGFRTSDESIT</sequence>
<comment type="caution">
    <text evidence="1">The sequence shown here is derived from an EMBL/GenBank/DDBJ whole genome shotgun (WGS) entry which is preliminary data.</text>
</comment>
<evidence type="ECO:0000313" key="2">
    <source>
        <dbReference type="Proteomes" id="UP001153678"/>
    </source>
</evidence>
<dbReference type="EMBL" id="CAMKVN010000123">
    <property type="protein sequence ID" value="CAI2163958.1"/>
    <property type="molecule type" value="Genomic_DNA"/>
</dbReference>
<gene>
    <name evidence="1" type="ORF">FWILDA_LOCUS1327</name>
</gene>
<feature type="non-terminal residue" evidence="1">
    <location>
        <position position="1"/>
    </location>
</feature>
<dbReference type="Proteomes" id="UP001153678">
    <property type="component" value="Unassembled WGS sequence"/>
</dbReference>
<dbReference type="AlphaFoldDB" id="A0A9W4WU78"/>
<name>A0A9W4WU78_9GLOM</name>
<organism evidence="1 2">
    <name type="scientific">Funneliformis geosporum</name>
    <dbReference type="NCBI Taxonomy" id="1117311"/>
    <lineage>
        <taxon>Eukaryota</taxon>
        <taxon>Fungi</taxon>
        <taxon>Fungi incertae sedis</taxon>
        <taxon>Mucoromycota</taxon>
        <taxon>Glomeromycotina</taxon>
        <taxon>Glomeromycetes</taxon>
        <taxon>Glomerales</taxon>
        <taxon>Glomeraceae</taxon>
        <taxon>Funneliformis</taxon>
    </lineage>
</organism>